<organism evidence="1 2">
    <name type="scientific">Pyxidicoccus fallax</name>
    <dbReference type="NCBI Taxonomy" id="394095"/>
    <lineage>
        <taxon>Bacteria</taxon>
        <taxon>Pseudomonadati</taxon>
        <taxon>Myxococcota</taxon>
        <taxon>Myxococcia</taxon>
        <taxon>Myxococcales</taxon>
        <taxon>Cystobacterineae</taxon>
        <taxon>Myxococcaceae</taxon>
        <taxon>Pyxidicoccus</taxon>
    </lineage>
</organism>
<accession>A0A848LBW6</accession>
<evidence type="ECO:0000313" key="1">
    <source>
        <dbReference type="EMBL" id="NMO16157.1"/>
    </source>
</evidence>
<keyword evidence="2" id="KW-1185">Reference proteome</keyword>
<dbReference type="RefSeq" id="WP_169345447.1">
    <property type="nucleotide sequence ID" value="NZ_JABBJJ010000057.1"/>
</dbReference>
<reference evidence="1 2" key="1">
    <citation type="submission" date="2020-04" db="EMBL/GenBank/DDBJ databases">
        <title>Draft genome of Pyxidicoccus fallax type strain.</title>
        <authorList>
            <person name="Whitworth D.E."/>
        </authorList>
    </citation>
    <scope>NUCLEOTIDE SEQUENCE [LARGE SCALE GENOMIC DNA]</scope>
    <source>
        <strain evidence="1 2">DSM 14698</strain>
    </source>
</reference>
<comment type="caution">
    <text evidence="1">The sequence shown here is derived from an EMBL/GenBank/DDBJ whole genome shotgun (WGS) entry which is preliminary data.</text>
</comment>
<proteinExistence type="predicted"/>
<dbReference type="Proteomes" id="UP000518300">
    <property type="component" value="Unassembled WGS sequence"/>
</dbReference>
<dbReference type="AlphaFoldDB" id="A0A848LBW6"/>
<gene>
    <name evidence="1" type="ORF">HG543_15045</name>
</gene>
<dbReference type="EMBL" id="JABBJJ010000057">
    <property type="protein sequence ID" value="NMO16157.1"/>
    <property type="molecule type" value="Genomic_DNA"/>
</dbReference>
<evidence type="ECO:0000313" key="2">
    <source>
        <dbReference type="Proteomes" id="UP000518300"/>
    </source>
</evidence>
<sequence length="78" mass="8912">MNQHFHIQPILSREVNVIFLLRRRARWLRQSSSTLYGRGYLSLAAALGSHAQAAAQEAEAREKQLYRLLAQIPLQARA</sequence>
<name>A0A848LBW6_9BACT</name>
<protein>
    <submittedName>
        <fullName evidence="1">Uncharacterized protein</fullName>
    </submittedName>
</protein>